<name>A0A8J7K7V2_9GAMM</name>
<dbReference type="InterPro" id="IPR030922">
    <property type="entry name" value="LptF"/>
</dbReference>
<feature type="transmembrane region" description="Helical" evidence="12">
    <location>
        <begin position="98"/>
        <end position="120"/>
    </location>
</feature>
<evidence type="ECO:0000256" key="7">
    <source>
        <dbReference type="ARBA" id="ARBA00022519"/>
    </source>
</evidence>
<organism evidence="13 14">
    <name type="scientific">Pontibacterium sinense</name>
    <dbReference type="NCBI Taxonomy" id="2781979"/>
    <lineage>
        <taxon>Bacteria</taxon>
        <taxon>Pseudomonadati</taxon>
        <taxon>Pseudomonadota</taxon>
        <taxon>Gammaproteobacteria</taxon>
        <taxon>Oceanospirillales</taxon>
        <taxon>Oceanospirillaceae</taxon>
        <taxon>Pontibacterium</taxon>
    </lineage>
</organism>
<evidence type="ECO:0000256" key="2">
    <source>
        <dbReference type="ARBA" id="ARBA00004429"/>
    </source>
</evidence>
<evidence type="ECO:0000256" key="1">
    <source>
        <dbReference type="ARBA" id="ARBA00002265"/>
    </source>
</evidence>
<feature type="transmembrane region" description="Helical" evidence="12">
    <location>
        <begin position="52"/>
        <end position="77"/>
    </location>
</feature>
<proteinExistence type="inferred from homology"/>
<evidence type="ECO:0000256" key="9">
    <source>
        <dbReference type="ARBA" id="ARBA00022989"/>
    </source>
</evidence>
<dbReference type="Pfam" id="PF03739">
    <property type="entry name" value="LptF_LptG"/>
    <property type="match status" value="1"/>
</dbReference>
<keyword evidence="9 12" id="KW-1133">Transmembrane helix</keyword>
<dbReference type="Proteomes" id="UP000640333">
    <property type="component" value="Unassembled WGS sequence"/>
</dbReference>
<dbReference type="GO" id="GO:0015920">
    <property type="term" value="P:lipopolysaccharide transport"/>
    <property type="evidence" value="ECO:0007669"/>
    <property type="project" value="TreeGrafter"/>
</dbReference>
<evidence type="ECO:0000256" key="10">
    <source>
        <dbReference type="ARBA" id="ARBA00023136"/>
    </source>
</evidence>
<dbReference type="PANTHER" id="PTHR33529:SF7">
    <property type="entry name" value="LIPOPOLYSACCHARIDE EXPORT SYSTEM PERMEASE PROTEIN LPTF"/>
    <property type="match status" value="1"/>
</dbReference>
<keyword evidence="7" id="KW-0997">Cell inner membrane</keyword>
<evidence type="ECO:0000313" key="13">
    <source>
        <dbReference type="EMBL" id="MBE9398696.1"/>
    </source>
</evidence>
<evidence type="ECO:0000256" key="3">
    <source>
        <dbReference type="ARBA" id="ARBA00007725"/>
    </source>
</evidence>
<dbReference type="NCBIfam" id="TIGR04407">
    <property type="entry name" value="LptF_YjgP"/>
    <property type="match status" value="1"/>
</dbReference>
<dbReference type="GO" id="GO:0043190">
    <property type="term" value="C:ATP-binding cassette (ABC) transporter complex"/>
    <property type="evidence" value="ECO:0007669"/>
    <property type="project" value="InterPro"/>
</dbReference>
<feature type="transmembrane region" description="Helical" evidence="12">
    <location>
        <begin position="330"/>
        <end position="348"/>
    </location>
</feature>
<feature type="transmembrane region" description="Helical" evidence="12">
    <location>
        <begin position="12"/>
        <end position="32"/>
    </location>
</feature>
<evidence type="ECO:0000256" key="4">
    <source>
        <dbReference type="ARBA" id="ARBA00014213"/>
    </source>
</evidence>
<dbReference type="GO" id="GO:0055085">
    <property type="term" value="P:transmembrane transport"/>
    <property type="evidence" value="ECO:0007669"/>
    <property type="project" value="InterPro"/>
</dbReference>
<evidence type="ECO:0000256" key="8">
    <source>
        <dbReference type="ARBA" id="ARBA00022692"/>
    </source>
</evidence>
<comment type="function">
    <text evidence="1">Part of the ABC transporter complex LptBFG involved in the translocation of lipopolysaccharide (LPS) from the inner membrane to the outer membrane.</text>
</comment>
<comment type="subcellular location">
    <subcellularLocation>
        <location evidence="2">Cell inner membrane</location>
        <topology evidence="2">Multi-pass membrane protein</topology>
    </subcellularLocation>
</comment>
<accession>A0A8J7K7V2</accession>
<reference evidence="13" key="1">
    <citation type="submission" date="2020-10" db="EMBL/GenBank/DDBJ databases">
        <title>Bacterium isolated from coastal waters sediment.</title>
        <authorList>
            <person name="Chen R.-J."/>
            <person name="Lu D.-C."/>
            <person name="Zhu K.-L."/>
            <person name="Du Z.-J."/>
        </authorList>
    </citation>
    <scope>NUCLEOTIDE SEQUENCE</scope>
    <source>
        <strain evidence="13">N1Y112</strain>
    </source>
</reference>
<gene>
    <name evidence="13" type="primary">lptF</name>
    <name evidence="13" type="ORF">IOQ59_15665</name>
</gene>
<protein>
    <recommendedName>
        <fullName evidence="4">Lipopolysaccharide export system permease protein LptF</fullName>
    </recommendedName>
</protein>
<dbReference type="EMBL" id="JADEYS010000017">
    <property type="protein sequence ID" value="MBE9398696.1"/>
    <property type="molecule type" value="Genomic_DNA"/>
</dbReference>
<sequence length="371" mass="40772">MIVFRYLAREVLYSMVAVTGVLLLILVSGRFIKYLSEAASGDLSADVLFEIMAYRIPGFLELILPLGLFLGILLGYGRLYLESEMVVLKACGISQKRLVGYAMGPALLAAGIVGMLSLWISPMGADATVKIFDEQKSRSQLDSLTVGRFQTHNGQQRRVSYTDKVGDDGSLGRVFLMEQAPNGLPVVVVAESGEKSSGGESGQQFLVLTNGVRYEGRPGEAAFTETQFGEYGVRLKPPEIISGITKASAKPTSELMRSTNRVDQAQLHWRFSLPILALVVTLLAVPLSQVNPRQGRYAKMLPSIILYLLYLMILSTARSQIEDGKVGVEALYGVHLVFLTIALNLLFLGRFWRNLFDRIPTPRFSRKGGEA</sequence>
<feature type="transmembrane region" description="Helical" evidence="12">
    <location>
        <begin position="300"/>
        <end position="318"/>
    </location>
</feature>
<keyword evidence="8 12" id="KW-0812">Transmembrane</keyword>
<comment type="caution">
    <text evidence="13">The sequence shown here is derived from an EMBL/GenBank/DDBJ whole genome shotgun (WGS) entry which is preliminary data.</text>
</comment>
<feature type="transmembrane region" description="Helical" evidence="12">
    <location>
        <begin position="267"/>
        <end position="288"/>
    </location>
</feature>
<evidence type="ECO:0000256" key="12">
    <source>
        <dbReference type="SAM" id="Phobius"/>
    </source>
</evidence>
<evidence type="ECO:0000256" key="5">
    <source>
        <dbReference type="ARBA" id="ARBA00022448"/>
    </source>
</evidence>
<keyword evidence="6" id="KW-1003">Cell membrane</keyword>
<dbReference type="PANTHER" id="PTHR33529">
    <property type="entry name" value="SLR0882 PROTEIN-RELATED"/>
    <property type="match status" value="1"/>
</dbReference>
<keyword evidence="14" id="KW-1185">Reference proteome</keyword>
<dbReference type="AlphaFoldDB" id="A0A8J7K7V2"/>
<evidence type="ECO:0000256" key="6">
    <source>
        <dbReference type="ARBA" id="ARBA00022475"/>
    </source>
</evidence>
<keyword evidence="10 12" id="KW-0472">Membrane</keyword>
<evidence type="ECO:0000313" key="14">
    <source>
        <dbReference type="Proteomes" id="UP000640333"/>
    </source>
</evidence>
<comment type="subunit">
    <text evidence="11">Component of the lipopolysaccharide transport and assembly complex. The LptBFG transporter is composed of two ATP-binding proteins (LptB) and two transmembrane proteins (LptF and LptG).</text>
</comment>
<keyword evidence="5" id="KW-0813">Transport</keyword>
<evidence type="ECO:0000256" key="11">
    <source>
        <dbReference type="ARBA" id="ARBA00026081"/>
    </source>
</evidence>
<dbReference type="InterPro" id="IPR005495">
    <property type="entry name" value="LptG/LptF_permease"/>
</dbReference>
<comment type="similarity">
    <text evidence="3">Belongs to the LptF/LptG family.</text>
</comment>
<dbReference type="RefSeq" id="WP_193954390.1">
    <property type="nucleotide sequence ID" value="NZ_JADEYS010000017.1"/>
</dbReference>